<evidence type="ECO:0000256" key="2">
    <source>
        <dbReference type="ARBA" id="ARBA00008954"/>
    </source>
</evidence>
<evidence type="ECO:0000256" key="3">
    <source>
        <dbReference type="ARBA" id="ARBA00022898"/>
    </source>
</evidence>
<dbReference type="Pfam" id="PF00202">
    <property type="entry name" value="Aminotran_3"/>
    <property type="match status" value="1"/>
</dbReference>
<dbReference type="Gene3D" id="3.40.640.10">
    <property type="entry name" value="Type I PLP-dependent aspartate aminotransferase-like (Major domain)"/>
    <property type="match status" value="1"/>
</dbReference>
<comment type="cofactor">
    <cofactor evidence="1">
        <name>pyridoxal 5'-phosphate</name>
        <dbReference type="ChEBI" id="CHEBI:597326"/>
    </cofactor>
</comment>
<dbReference type="FunCoup" id="E4X899">
    <property type="interactions" value="11"/>
</dbReference>
<dbReference type="Proteomes" id="UP000001307">
    <property type="component" value="Unassembled WGS sequence"/>
</dbReference>
<keyword evidence="3 4" id="KW-0663">Pyridoxal phosphate</keyword>
<dbReference type="SUPFAM" id="SSF53383">
    <property type="entry name" value="PLP-dependent transferases"/>
    <property type="match status" value="1"/>
</dbReference>
<name>E4X899_OIKDI</name>
<dbReference type="CDD" id="cd00610">
    <property type="entry name" value="OAT_like"/>
    <property type="match status" value="1"/>
</dbReference>
<dbReference type="GO" id="GO:0008483">
    <property type="term" value="F:transaminase activity"/>
    <property type="evidence" value="ECO:0007669"/>
    <property type="project" value="InterPro"/>
</dbReference>
<organism evidence="5">
    <name type="scientific">Oikopleura dioica</name>
    <name type="common">Tunicate</name>
    <dbReference type="NCBI Taxonomy" id="34765"/>
    <lineage>
        <taxon>Eukaryota</taxon>
        <taxon>Metazoa</taxon>
        <taxon>Chordata</taxon>
        <taxon>Tunicata</taxon>
        <taxon>Appendicularia</taxon>
        <taxon>Copelata</taxon>
        <taxon>Oikopleuridae</taxon>
        <taxon>Oikopleura</taxon>
    </lineage>
</organism>
<dbReference type="InterPro" id="IPR015424">
    <property type="entry name" value="PyrdxlP-dep_Trfase"/>
</dbReference>
<keyword evidence="6" id="KW-1185">Reference proteome</keyword>
<evidence type="ECO:0000313" key="5">
    <source>
        <dbReference type="EMBL" id="CBY08083.1"/>
    </source>
</evidence>
<sequence>MPPQNTSANEAIADDEVLSQKSSLLKRRRDVMTSANILFYESSKQELLVDRAEGQYMFDEEGNRYLDLINNVAHVGHCNPKVTAAVTAQMQKQYTNSRYLNATVIEYSEQLLKHFPKELNTVLFCNSGSEATDLALRLSTYFTGREEHICLTGGYHGHVQSALDVSPYKWKGGAVKQPSHVHVVDAPDAFRGKFKGEDAGEKYAAEVDQVIKKREGKISAYIAESILSCAGQIILPPGYLKSVYKHCRENGVLTIADEVQVGFGRVGSKMWAFELQDVVPDIVTLGKPIANGFPMAAIVTKREIAEAYWKSGSQYFNTFGGNAVAAAAGLAVLKEIEDSKLRENALEVGEVFLRGFDELKKKNMLVADVRGFGLFLGIELINSDGKPAKEEAYSVRNRLLEHRIIISVDGPDENILKLKPPMCVTKENAEFVLGKLNSVFDTLK</sequence>
<dbReference type="InterPro" id="IPR015422">
    <property type="entry name" value="PyrdxlP-dep_Trfase_small"/>
</dbReference>
<dbReference type="AlphaFoldDB" id="E4X899"/>
<dbReference type="GO" id="GO:0005739">
    <property type="term" value="C:mitochondrion"/>
    <property type="evidence" value="ECO:0007669"/>
    <property type="project" value="TreeGrafter"/>
</dbReference>
<proteinExistence type="inferred from homology"/>
<dbReference type="GO" id="GO:0030170">
    <property type="term" value="F:pyridoxal phosphate binding"/>
    <property type="evidence" value="ECO:0007669"/>
    <property type="project" value="InterPro"/>
</dbReference>
<dbReference type="EMBL" id="FN653029">
    <property type="protein sequence ID" value="CBY08083.1"/>
    <property type="molecule type" value="Genomic_DNA"/>
</dbReference>
<evidence type="ECO:0000256" key="4">
    <source>
        <dbReference type="RuleBase" id="RU003560"/>
    </source>
</evidence>
<reference evidence="5" key="1">
    <citation type="journal article" date="2010" name="Science">
        <title>Plasticity of animal genome architecture unmasked by rapid evolution of a pelagic tunicate.</title>
        <authorList>
            <person name="Denoeud F."/>
            <person name="Henriet S."/>
            <person name="Mungpakdee S."/>
            <person name="Aury J.M."/>
            <person name="Da Silva C."/>
            <person name="Brinkmann H."/>
            <person name="Mikhaleva J."/>
            <person name="Olsen L.C."/>
            <person name="Jubin C."/>
            <person name="Canestro C."/>
            <person name="Bouquet J.M."/>
            <person name="Danks G."/>
            <person name="Poulain J."/>
            <person name="Campsteijn C."/>
            <person name="Adamski M."/>
            <person name="Cross I."/>
            <person name="Yadetie F."/>
            <person name="Muffato M."/>
            <person name="Louis A."/>
            <person name="Butcher S."/>
            <person name="Tsagkogeorga G."/>
            <person name="Konrad A."/>
            <person name="Singh S."/>
            <person name="Jensen M.F."/>
            <person name="Cong E.H."/>
            <person name="Eikeseth-Otteraa H."/>
            <person name="Noel B."/>
            <person name="Anthouard V."/>
            <person name="Porcel B.M."/>
            <person name="Kachouri-Lafond R."/>
            <person name="Nishino A."/>
            <person name="Ugolini M."/>
            <person name="Chourrout P."/>
            <person name="Nishida H."/>
            <person name="Aasland R."/>
            <person name="Huzurbazar S."/>
            <person name="Westhof E."/>
            <person name="Delsuc F."/>
            <person name="Lehrach H."/>
            <person name="Reinhardt R."/>
            <person name="Weissenbach J."/>
            <person name="Roy S.W."/>
            <person name="Artiguenave F."/>
            <person name="Postlethwait J.H."/>
            <person name="Manak J.R."/>
            <person name="Thompson E.M."/>
            <person name="Jaillon O."/>
            <person name="Du Pasquier L."/>
            <person name="Boudinot P."/>
            <person name="Liberles D.A."/>
            <person name="Volff J.N."/>
            <person name="Philippe H."/>
            <person name="Lenhard B."/>
            <person name="Roest Crollius H."/>
            <person name="Wincker P."/>
            <person name="Chourrout D."/>
        </authorList>
    </citation>
    <scope>NUCLEOTIDE SEQUENCE [LARGE SCALE GENOMIC DNA]</scope>
</reference>
<dbReference type="InterPro" id="IPR005814">
    <property type="entry name" value="Aminotrans_3"/>
</dbReference>
<comment type="similarity">
    <text evidence="2 4">Belongs to the class-III pyridoxal-phosphate-dependent aminotransferase family.</text>
</comment>
<dbReference type="Gene3D" id="3.90.1150.10">
    <property type="entry name" value="Aspartate Aminotransferase, domain 1"/>
    <property type="match status" value="1"/>
</dbReference>
<dbReference type="OrthoDB" id="10261433at2759"/>
<gene>
    <name evidence="5" type="ORF">GSOID_T00004088001</name>
</gene>
<evidence type="ECO:0000313" key="6">
    <source>
        <dbReference type="Proteomes" id="UP000001307"/>
    </source>
</evidence>
<dbReference type="PANTHER" id="PTHR45688:SF13">
    <property type="entry name" value="ALANINE--GLYOXYLATE AMINOTRANSFERASE 2-LIKE"/>
    <property type="match status" value="1"/>
</dbReference>
<dbReference type="InterPro" id="IPR015421">
    <property type="entry name" value="PyrdxlP-dep_Trfase_major"/>
</dbReference>
<evidence type="ECO:0000256" key="1">
    <source>
        <dbReference type="ARBA" id="ARBA00001933"/>
    </source>
</evidence>
<dbReference type="PANTHER" id="PTHR45688">
    <property type="match status" value="1"/>
</dbReference>
<dbReference type="PIRSF" id="PIRSF000521">
    <property type="entry name" value="Transaminase_4ab_Lys_Orn"/>
    <property type="match status" value="1"/>
</dbReference>
<dbReference type="InParanoid" id="E4X899"/>
<protein>
    <submittedName>
        <fullName evidence="5">Uncharacterized protein</fullName>
    </submittedName>
</protein>
<accession>E4X899</accession>